<dbReference type="SMART" id="SM00195">
    <property type="entry name" value="DSPc"/>
    <property type="match status" value="1"/>
</dbReference>
<dbReference type="GO" id="GO:0016787">
    <property type="term" value="F:hydrolase activity"/>
    <property type="evidence" value="ECO:0007669"/>
    <property type="project" value="UniProtKB-KW"/>
</dbReference>
<evidence type="ECO:0000313" key="4">
    <source>
        <dbReference type="Proteomes" id="UP000248840"/>
    </source>
</evidence>
<reference evidence="3 4" key="1">
    <citation type="submission" date="2018-06" db="EMBL/GenBank/DDBJ databases">
        <title>Genomic Encyclopedia of Archaeal and Bacterial Type Strains, Phase II (KMG-II): from individual species to whole genera.</title>
        <authorList>
            <person name="Goeker M."/>
        </authorList>
    </citation>
    <scope>NUCLEOTIDE SEQUENCE [LARGE SCALE GENOMIC DNA]</scope>
    <source>
        <strain evidence="3 4">DSM 25663</strain>
    </source>
</reference>
<dbReference type="OrthoDB" id="9814896at2"/>
<dbReference type="Proteomes" id="UP000248840">
    <property type="component" value="Unassembled WGS sequence"/>
</dbReference>
<evidence type="ECO:0000256" key="1">
    <source>
        <dbReference type="ARBA" id="ARBA00022801"/>
    </source>
</evidence>
<organism evidence="3 4">
    <name type="scientific">Flavobacterium aciduliphilum</name>
    <dbReference type="NCBI Taxonomy" id="1101402"/>
    <lineage>
        <taxon>Bacteria</taxon>
        <taxon>Pseudomonadati</taxon>
        <taxon>Bacteroidota</taxon>
        <taxon>Flavobacteriia</taxon>
        <taxon>Flavobacteriales</taxon>
        <taxon>Flavobacteriaceae</taxon>
        <taxon>Flavobacterium</taxon>
    </lineage>
</organism>
<comment type="caution">
    <text evidence="3">The sequence shown here is derived from an EMBL/GenBank/DDBJ whole genome shotgun (WGS) entry which is preliminary data.</text>
</comment>
<proteinExistence type="predicted"/>
<dbReference type="Pfam" id="PF22785">
    <property type="entry name" value="Tc-R-P"/>
    <property type="match status" value="1"/>
</dbReference>
<evidence type="ECO:0000313" key="3">
    <source>
        <dbReference type="EMBL" id="RAR73732.1"/>
    </source>
</evidence>
<sequence>MINSIIPYERSYWVLPNKLLAGEIPSSKTESRKIEKINNLLDYNIDVIINLMEEVEKNFSNEILEDYSITLYKEAAKKNKKIEVFRYAIKDLNVPTENFMTEILNKIDEQIALGKRVYVHCWGGVGRTGTVIGCYLLRHEFAESQNVIDTINYLKRTTNIAHRSSPETEEQRQFVLNWSSNK</sequence>
<gene>
    <name evidence="3" type="ORF">CLV55_10351</name>
</gene>
<keyword evidence="1" id="KW-0378">Hydrolase</keyword>
<name>A0A328YNK0_9FLAO</name>
<dbReference type="InterPro" id="IPR050561">
    <property type="entry name" value="PTP"/>
</dbReference>
<dbReference type="PANTHER" id="PTHR23339">
    <property type="entry name" value="TYROSINE SPECIFIC PROTEIN PHOSPHATASE AND DUAL SPECIFICITY PROTEIN PHOSPHATASE"/>
    <property type="match status" value="1"/>
</dbReference>
<dbReference type="AlphaFoldDB" id="A0A328YNK0"/>
<accession>A0A328YNK0</accession>
<dbReference type="PROSITE" id="PS00383">
    <property type="entry name" value="TYR_PHOSPHATASE_1"/>
    <property type="match status" value="1"/>
</dbReference>
<dbReference type="PROSITE" id="PS50056">
    <property type="entry name" value="TYR_PHOSPHATASE_2"/>
    <property type="match status" value="1"/>
</dbReference>
<dbReference type="Gene3D" id="3.90.190.10">
    <property type="entry name" value="Protein tyrosine phosphatase superfamily"/>
    <property type="match status" value="1"/>
</dbReference>
<dbReference type="SUPFAM" id="SSF52799">
    <property type="entry name" value="(Phosphotyrosine protein) phosphatases II"/>
    <property type="match status" value="1"/>
</dbReference>
<dbReference type="InterPro" id="IPR000387">
    <property type="entry name" value="Tyr_Pase_dom"/>
</dbReference>
<dbReference type="InterPro" id="IPR016130">
    <property type="entry name" value="Tyr_Pase_AS"/>
</dbReference>
<dbReference type="RefSeq" id="WP_112112536.1">
    <property type="nucleotide sequence ID" value="NZ_QLSZ01000003.1"/>
</dbReference>
<evidence type="ECO:0000259" key="2">
    <source>
        <dbReference type="PROSITE" id="PS50056"/>
    </source>
</evidence>
<keyword evidence="4" id="KW-1185">Reference proteome</keyword>
<protein>
    <submittedName>
        <fullName evidence="3">Dual specificity protein phosphatase-like protein</fullName>
    </submittedName>
</protein>
<dbReference type="InterPro" id="IPR020422">
    <property type="entry name" value="TYR_PHOSPHATASE_DUAL_dom"/>
</dbReference>
<dbReference type="InterPro" id="IPR029021">
    <property type="entry name" value="Prot-tyrosine_phosphatase-like"/>
</dbReference>
<dbReference type="EMBL" id="QLSZ01000003">
    <property type="protein sequence ID" value="RAR73732.1"/>
    <property type="molecule type" value="Genomic_DNA"/>
</dbReference>
<dbReference type="FunFam" id="3.90.190.10:FF:000157">
    <property type="entry name" value="Protein-tyrosine phosphatase"/>
    <property type="match status" value="1"/>
</dbReference>
<feature type="domain" description="Tyrosine specific protein phosphatases" evidence="2">
    <location>
        <begin position="97"/>
        <end position="156"/>
    </location>
</feature>